<keyword evidence="2" id="KW-1185">Reference proteome</keyword>
<evidence type="ECO:0000313" key="1">
    <source>
        <dbReference type="EMBL" id="KIM75336.1"/>
    </source>
</evidence>
<name>A0A0C3F613_PILCF</name>
<dbReference type="Proteomes" id="UP000054166">
    <property type="component" value="Unassembled WGS sequence"/>
</dbReference>
<gene>
    <name evidence="1" type="ORF">PILCRDRAFT_681431</name>
</gene>
<dbReference type="HOGENOM" id="CLU_1171016_0_0_1"/>
<evidence type="ECO:0000313" key="2">
    <source>
        <dbReference type="Proteomes" id="UP000054166"/>
    </source>
</evidence>
<reference evidence="2" key="2">
    <citation type="submission" date="2015-01" db="EMBL/GenBank/DDBJ databases">
        <title>Evolutionary Origins and Diversification of the Mycorrhizal Mutualists.</title>
        <authorList>
            <consortium name="DOE Joint Genome Institute"/>
            <consortium name="Mycorrhizal Genomics Consortium"/>
            <person name="Kohler A."/>
            <person name="Kuo A."/>
            <person name="Nagy L.G."/>
            <person name="Floudas D."/>
            <person name="Copeland A."/>
            <person name="Barry K.W."/>
            <person name="Cichocki N."/>
            <person name="Veneault-Fourrey C."/>
            <person name="LaButti K."/>
            <person name="Lindquist E.A."/>
            <person name="Lipzen A."/>
            <person name="Lundell T."/>
            <person name="Morin E."/>
            <person name="Murat C."/>
            <person name="Riley R."/>
            <person name="Ohm R."/>
            <person name="Sun H."/>
            <person name="Tunlid A."/>
            <person name="Henrissat B."/>
            <person name="Grigoriev I.V."/>
            <person name="Hibbett D.S."/>
            <person name="Martin F."/>
        </authorList>
    </citation>
    <scope>NUCLEOTIDE SEQUENCE [LARGE SCALE GENOMIC DNA]</scope>
    <source>
        <strain evidence="2">F 1598</strain>
    </source>
</reference>
<organism evidence="1 2">
    <name type="scientific">Piloderma croceum (strain F 1598)</name>
    <dbReference type="NCBI Taxonomy" id="765440"/>
    <lineage>
        <taxon>Eukaryota</taxon>
        <taxon>Fungi</taxon>
        <taxon>Dikarya</taxon>
        <taxon>Basidiomycota</taxon>
        <taxon>Agaricomycotina</taxon>
        <taxon>Agaricomycetes</taxon>
        <taxon>Agaricomycetidae</taxon>
        <taxon>Atheliales</taxon>
        <taxon>Atheliaceae</taxon>
        <taxon>Piloderma</taxon>
    </lineage>
</organism>
<evidence type="ECO:0008006" key="3">
    <source>
        <dbReference type="Google" id="ProtNLM"/>
    </source>
</evidence>
<sequence length="237" mass="26826">MVVYAATANESFVHRDSRNLFALRWDIYTFQFDSGNLVIVPINGQMVAHFIGASCESAALYHNKPFDSSHLSHEFLFAQFAWAIIKRAHVIFMAQSRADRRAFNLKAAPLDEKEEAMGSDNGDGDELIGPQLPFVSCNKHRSSCPEATPLFLHITPAYIPLPEDTLSTCFQRYGAVYRRGCVSLPFPPHYIFINYYLVSTCNANIRFFVGTSQQPPYSTFVHPCFFHSSHPESHHNT</sequence>
<dbReference type="InParanoid" id="A0A0C3F613"/>
<dbReference type="AlphaFoldDB" id="A0A0C3F613"/>
<dbReference type="EMBL" id="KN833048">
    <property type="protein sequence ID" value="KIM75336.1"/>
    <property type="molecule type" value="Genomic_DNA"/>
</dbReference>
<dbReference type="OrthoDB" id="3065176at2759"/>
<accession>A0A0C3F613</accession>
<protein>
    <recommendedName>
        <fullName evidence="3">HNH nuclease domain-containing protein</fullName>
    </recommendedName>
</protein>
<reference evidence="1 2" key="1">
    <citation type="submission" date="2014-04" db="EMBL/GenBank/DDBJ databases">
        <authorList>
            <consortium name="DOE Joint Genome Institute"/>
            <person name="Kuo A."/>
            <person name="Tarkka M."/>
            <person name="Buscot F."/>
            <person name="Kohler A."/>
            <person name="Nagy L.G."/>
            <person name="Floudas D."/>
            <person name="Copeland A."/>
            <person name="Barry K.W."/>
            <person name="Cichocki N."/>
            <person name="Veneault-Fourrey C."/>
            <person name="LaButti K."/>
            <person name="Lindquist E.A."/>
            <person name="Lipzen A."/>
            <person name="Lundell T."/>
            <person name="Morin E."/>
            <person name="Murat C."/>
            <person name="Sun H."/>
            <person name="Tunlid A."/>
            <person name="Henrissat B."/>
            <person name="Grigoriev I.V."/>
            <person name="Hibbett D.S."/>
            <person name="Martin F."/>
            <person name="Nordberg H.P."/>
            <person name="Cantor M.N."/>
            <person name="Hua S.X."/>
        </authorList>
    </citation>
    <scope>NUCLEOTIDE SEQUENCE [LARGE SCALE GENOMIC DNA]</scope>
    <source>
        <strain evidence="1 2">F 1598</strain>
    </source>
</reference>
<proteinExistence type="predicted"/>